<evidence type="ECO:0000256" key="10">
    <source>
        <dbReference type="ARBA" id="ARBA00023264"/>
    </source>
</evidence>
<dbReference type="InterPro" id="IPR004570">
    <property type="entry name" value="Phosphatidylglycerol_P_synth"/>
</dbReference>
<dbReference type="GO" id="GO:0016020">
    <property type="term" value="C:membrane"/>
    <property type="evidence" value="ECO:0007669"/>
    <property type="project" value="UniProtKB-SubCell"/>
</dbReference>
<gene>
    <name evidence="14" type="ORF">TrRE_jg7488</name>
</gene>
<keyword evidence="5 12" id="KW-0812">Transmembrane</keyword>
<comment type="similarity">
    <text evidence="2 11">Belongs to the CDP-alcohol phosphatidyltransferase class-I family.</text>
</comment>
<dbReference type="Gene3D" id="1.20.120.1760">
    <property type="match status" value="1"/>
</dbReference>
<keyword evidence="8 12" id="KW-0472">Membrane</keyword>
<evidence type="ECO:0000256" key="8">
    <source>
        <dbReference type="ARBA" id="ARBA00023136"/>
    </source>
</evidence>
<dbReference type="PIRSF" id="PIRSF000847">
    <property type="entry name" value="Phos_ph_gly_syn"/>
    <property type="match status" value="1"/>
</dbReference>
<evidence type="ECO:0000256" key="13">
    <source>
        <dbReference type="SAM" id="SignalP"/>
    </source>
</evidence>
<dbReference type="Pfam" id="PF01066">
    <property type="entry name" value="CDP-OH_P_transf"/>
    <property type="match status" value="1"/>
</dbReference>
<feature type="signal peptide" evidence="13">
    <location>
        <begin position="1"/>
        <end position="20"/>
    </location>
</feature>
<sequence>MVSIPIVVLLFHLPLPSLHPFTNRHLISLIYALASYTDFLDGYLARRWSIASPFGAFLDPVADKLMVSTTLILLAGLYGPIVSIPTAVIIAREISVSALREWMSGRGLRDVVKVGWAGKAKTALTMVASTLLLALEPTGRGRVEEILWKAAVGGIYASAWLTVTSGLGYFEAAKGELMQGRKIGR</sequence>
<evidence type="ECO:0000256" key="7">
    <source>
        <dbReference type="ARBA" id="ARBA00023098"/>
    </source>
</evidence>
<organism evidence="14 15">
    <name type="scientific">Triparma retinervis</name>
    <dbReference type="NCBI Taxonomy" id="2557542"/>
    <lineage>
        <taxon>Eukaryota</taxon>
        <taxon>Sar</taxon>
        <taxon>Stramenopiles</taxon>
        <taxon>Ochrophyta</taxon>
        <taxon>Bolidophyceae</taxon>
        <taxon>Parmales</taxon>
        <taxon>Triparmaceae</taxon>
        <taxon>Triparma</taxon>
    </lineage>
</organism>
<dbReference type="OrthoDB" id="10020554at2759"/>
<evidence type="ECO:0008006" key="16">
    <source>
        <dbReference type="Google" id="ProtNLM"/>
    </source>
</evidence>
<evidence type="ECO:0000313" key="14">
    <source>
        <dbReference type="EMBL" id="GMH59685.1"/>
    </source>
</evidence>
<evidence type="ECO:0000256" key="2">
    <source>
        <dbReference type="ARBA" id="ARBA00010441"/>
    </source>
</evidence>
<proteinExistence type="inferred from homology"/>
<evidence type="ECO:0000256" key="11">
    <source>
        <dbReference type="RuleBase" id="RU003750"/>
    </source>
</evidence>
<feature type="chain" id="PRO_5040723702" description="CDP-diacylglycerol--glycerol-3-phosphate 3-phosphatidyltransferase" evidence="13">
    <location>
        <begin position="21"/>
        <end position="185"/>
    </location>
</feature>
<dbReference type="InterPro" id="IPR000462">
    <property type="entry name" value="CDP-OH_P_trans"/>
</dbReference>
<keyword evidence="9" id="KW-0594">Phospholipid biosynthesis</keyword>
<accession>A0A9W6ZYZ3</accession>
<dbReference type="GO" id="GO:0008444">
    <property type="term" value="F:CDP-diacylglycerol-glycerol-3-phosphate 3-phosphatidyltransferase activity"/>
    <property type="evidence" value="ECO:0007669"/>
    <property type="project" value="InterPro"/>
</dbReference>
<evidence type="ECO:0000256" key="4">
    <source>
        <dbReference type="ARBA" id="ARBA00022679"/>
    </source>
</evidence>
<dbReference type="GO" id="GO:0046474">
    <property type="term" value="P:glycerophospholipid biosynthetic process"/>
    <property type="evidence" value="ECO:0007669"/>
    <property type="project" value="TreeGrafter"/>
</dbReference>
<dbReference type="InterPro" id="IPR043130">
    <property type="entry name" value="CDP-OH_PTrfase_TM_dom"/>
</dbReference>
<comment type="caution">
    <text evidence="14">The sequence shown here is derived from an EMBL/GenBank/DDBJ whole genome shotgun (WGS) entry which is preliminary data.</text>
</comment>
<keyword evidence="7" id="KW-0443">Lipid metabolism</keyword>
<evidence type="ECO:0000256" key="9">
    <source>
        <dbReference type="ARBA" id="ARBA00023209"/>
    </source>
</evidence>
<keyword evidence="10" id="KW-1208">Phospholipid metabolism</keyword>
<evidence type="ECO:0000256" key="6">
    <source>
        <dbReference type="ARBA" id="ARBA00022989"/>
    </source>
</evidence>
<dbReference type="AlphaFoldDB" id="A0A9W6ZYZ3"/>
<keyword evidence="15" id="KW-1185">Reference proteome</keyword>
<evidence type="ECO:0000256" key="3">
    <source>
        <dbReference type="ARBA" id="ARBA00022516"/>
    </source>
</evidence>
<evidence type="ECO:0000256" key="1">
    <source>
        <dbReference type="ARBA" id="ARBA00004141"/>
    </source>
</evidence>
<dbReference type="PANTHER" id="PTHR14269:SF62">
    <property type="entry name" value="CDP-DIACYLGLYCEROL--GLYCEROL-3-PHOSPHATE 3-PHOSPHATIDYLTRANSFERASE 1, CHLOROPLASTIC"/>
    <property type="match status" value="1"/>
</dbReference>
<dbReference type="Proteomes" id="UP001165082">
    <property type="component" value="Unassembled WGS sequence"/>
</dbReference>
<dbReference type="PROSITE" id="PS00379">
    <property type="entry name" value="CDP_ALCOHOL_P_TRANSF"/>
    <property type="match status" value="1"/>
</dbReference>
<dbReference type="PANTHER" id="PTHR14269">
    <property type="entry name" value="CDP-DIACYLGLYCEROL--GLYCEROL-3-PHOSPHATE 3-PHOSPHATIDYLTRANSFERASE-RELATED"/>
    <property type="match status" value="1"/>
</dbReference>
<keyword evidence="3" id="KW-0444">Lipid biosynthesis</keyword>
<evidence type="ECO:0000313" key="15">
    <source>
        <dbReference type="Proteomes" id="UP001165082"/>
    </source>
</evidence>
<evidence type="ECO:0000256" key="12">
    <source>
        <dbReference type="SAM" id="Phobius"/>
    </source>
</evidence>
<dbReference type="EMBL" id="BRXZ01003674">
    <property type="protein sequence ID" value="GMH59685.1"/>
    <property type="molecule type" value="Genomic_DNA"/>
</dbReference>
<name>A0A9W6ZYZ3_9STRA</name>
<feature type="transmembrane region" description="Helical" evidence="12">
    <location>
        <begin position="65"/>
        <end position="90"/>
    </location>
</feature>
<dbReference type="InterPro" id="IPR048254">
    <property type="entry name" value="CDP_ALCOHOL_P_TRANSF_CS"/>
</dbReference>
<dbReference type="InterPro" id="IPR050324">
    <property type="entry name" value="CDP-alcohol_PTase-I"/>
</dbReference>
<reference evidence="14" key="1">
    <citation type="submission" date="2022-07" db="EMBL/GenBank/DDBJ databases">
        <title>Genome analysis of Parmales, a sister group of diatoms, reveals the evolutionary specialization of diatoms from phago-mixotrophs to photoautotrophs.</title>
        <authorList>
            <person name="Ban H."/>
            <person name="Sato S."/>
            <person name="Yoshikawa S."/>
            <person name="Kazumasa Y."/>
            <person name="Nakamura Y."/>
            <person name="Ichinomiya M."/>
            <person name="Saitoh K."/>
            <person name="Sato N."/>
            <person name="Blanc-Mathieu R."/>
            <person name="Endo H."/>
            <person name="Kuwata A."/>
            <person name="Ogata H."/>
        </authorList>
    </citation>
    <scope>NUCLEOTIDE SEQUENCE</scope>
</reference>
<dbReference type="NCBIfam" id="TIGR00560">
    <property type="entry name" value="pgsA"/>
    <property type="match status" value="1"/>
</dbReference>
<keyword evidence="4 11" id="KW-0808">Transferase</keyword>
<keyword evidence="13" id="KW-0732">Signal</keyword>
<protein>
    <recommendedName>
        <fullName evidence="16">CDP-diacylglycerol--glycerol-3-phosphate 3-phosphatidyltransferase</fullName>
    </recommendedName>
</protein>
<comment type="subcellular location">
    <subcellularLocation>
        <location evidence="1">Membrane</location>
        <topology evidence="1">Multi-pass membrane protein</topology>
    </subcellularLocation>
</comment>
<evidence type="ECO:0000256" key="5">
    <source>
        <dbReference type="ARBA" id="ARBA00022692"/>
    </source>
</evidence>
<keyword evidence="6 12" id="KW-1133">Transmembrane helix</keyword>